<dbReference type="EMBL" id="PGCI01000382">
    <property type="protein sequence ID" value="PLW27995.1"/>
    <property type="molecule type" value="Genomic_DNA"/>
</dbReference>
<gene>
    <name evidence="1" type="ORF">PCASD_26552</name>
</gene>
<evidence type="ECO:0000313" key="1">
    <source>
        <dbReference type="EMBL" id="PLW27995.1"/>
    </source>
</evidence>
<accession>A0A2N5TR69</accession>
<dbReference type="AlphaFoldDB" id="A0A2N5TR69"/>
<evidence type="ECO:0000313" key="2">
    <source>
        <dbReference type="Proteomes" id="UP000235392"/>
    </source>
</evidence>
<organism evidence="1 2">
    <name type="scientific">Puccinia coronata f. sp. avenae</name>
    <dbReference type="NCBI Taxonomy" id="200324"/>
    <lineage>
        <taxon>Eukaryota</taxon>
        <taxon>Fungi</taxon>
        <taxon>Dikarya</taxon>
        <taxon>Basidiomycota</taxon>
        <taxon>Pucciniomycotina</taxon>
        <taxon>Pucciniomycetes</taxon>
        <taxon>Pucciniales</taxon>
        <taxon>Pucciniaceae</taxon>
        <taxon>Puccinia</taxon>
    </lineage>
</organism>
<reference evidence="1 2" key="1">
    <citation type="submission" date="2017-11" db="EMBL/GenBank/DDBJ databases">
        <title>De novo assembly and phasing of dikaryotic genomes from two isolates of Puccinia coronata f. sp. avenae, the causal agent of oat crown rust.</title>
        <authorList>
            <person name="Miller M.E."/>
            <person name="Zhang Y."/>
            <person name="Omidvar V."/>
            <person name="Sperschneider J."/>
            <person name="Schwessinger B."/>
            <person name="Raley C."/>
            <person name="Palmer J.M."/>
            <person name="Garnica D."/>
            <person name="Upadhyaya N."/>
            <person name="Rathjen J."/>
            <person name="Taylor J.M."/>
            <person name="Park R.F."/>
            <person name="Dodds P.N."/>
            <person name="Hirsch C.D."/>
            <person name="Kianian S.F."/>
            <person name="Figueroa M."/>
        </authorList>
    </citation>
    <scope>NUCLEOTIDE SEQUENCE [LARGE SCALE GENOMIC DNA]</scope>
    <source>
        <strain evidence="1">12SD80</strain>
    </source>
</reference>
<proteinExistence type="predicted"/>
<protein>
    <submittedName>
        <fullName evidence="1">Uncharacterized protein</fullName>
    </submittedName>
</protein>
<sequence length="95" mass="10599">MPPAVIVTHLIVVTQQVMLNQEEMELVVAPDVIRTRCKTKPWMPPAVIVTHLIVVTQQVMLNQEEMELVVAPDVIVLQQEDMGLRVVAGVIGLHQ</sequence>
<dbReference type="Proteomes" id="UP000235392">
    <property type="component" value="Unassembled WGS sequence"/>
</dbReference>
<comment type="caution">
    <text evidence="1">The sequence shown here is derived from an EMBL/GenBank/DDBJ whole genome shotgun (WGS) entry which is preliminary data.</text>
</comment>
<name>A0A2N5TR69_9BASI</name>